<dbReference type="InterPro" id="IPR011009">
    <property type="entry name" value="Kinase-like_dom_sf"/>
</dbReference>
<dbReference type="Pfam" id="PF07714">
    <property type="entry name" value="PK_Tyr_Ser-Thr"/>
    <property type="match status" value="1"/>
</dbReference>
<evidence type="ECO:0000313" key="2">
    <source>
        <dbReference type="EMBL" id="CAG8849122.1"/>
    </source>
</evidence>
<dbReference type="InterPro" id="IPR001245">
    <property type="entry name" value="Ser-Thr/Tyr_kinase_cat_dom"/>
</dbReference>
<dbReference type="PROSITE" id="PS50011">
    <property type="entry name" value="PROTEIN_KINASE_DOM"/>
    <property type="match status" value="1"/>
</dbReference>
<proteinExistence type="predicted"/>
<dbReference type="Gene3D" id="1.10.510.10">
    <property type="entry name" value="Transferase(Phosphotransferase) domain 1"/>
    <property type="match status" value="1"/>
</dbReference>
<gene>
    <name evidence="2" type="ORF">GMARGA_LOCUS39534</name>
</gene>
<evidence type="ECO:0000313" key="3">
    <source>
        <dbReference type="Proteomes" id="UP000789901"/>
    </source>
</evidence>
<dbReference type="EMBL" id="CAJVQB010094900">
    <property type="protein sequence ID" value="CAG8849122.1"/>
    <property type="molecule type" value="Genomic_DNA"/>
</dbReference>
<dbReference type="Proteomes" id="UP000789901">
    <property type="component" value="Unassembled WGS sequence"/>
</dbReference>
<sequence>DEGERIEHIADGGHGSVYKAKWKLGPIVYYDNDNQEWHRAGKTDIVLKSINALNDTNNIPDKFFEEIEAQMTSFVEFGYIIRCFGVTKCSNSNQYLMVMDYKKDGSLHDYLYKNFKRIRWKQKLDI</sequence>
<comment type="caution">
    <text evidence="2">The sequence shown here is derived from an EMBL/GenBank/DDBJ whole genome shotgun (WGS) entry which is preliminary data.</text>
</comment>
<dbReference type="InterPro" id="IPR000719">
    <property type="entry name" value="Prot_kinase_dom"/>
</dbReference>
<evidence type="ECO:0000259" key="1">
    <source>
        <dbReference type="PROSITE" id="PS50011"/>
    </source>
</evidence>
<keyword evidence="3" id="KW-1185">Reference proteome</keyword>
<feature type="non-terminal residue" evidence="2">
    <location>
        <position position="126"/>
    </location>
</feature>
<dbReference type="SUPFAM" id="SSF56112">
    <property type="entry name" value="Protein kinase-like (PK-like)"/>
    <property type="match status" value="1"/>
</dbReference>
<accession>A0ABN7X683</accession>
<reference evidence="2 3" key="1">
    <citation type="submission" date="2021-06" db="EMBL/GenBank/DDBJ databases">
        <authorList>
            <person name="Kallberg Y."/>
            <person name="Tangrot J."/>
            <person name="Rosling A."/>
        </authorList>
    </citation>
    <scope>NUCLEOTIDE SEQUENCE [LARGE SCALE GENOMIC DNA]</scope>
    <source>
        <strain evidence="2 3">120-4 pot B 10/14</strain>
    </source>
</reference>
<feature type="non-terminal residue" evidence="2">
    <location>
        <position position="1"/>
    </location>
</feature>
<feature type="domain" description="Protein kinase" evidence="1">
    <location>
        <begin position="3"/>
        <end position="126"/>
    </location>
</feature>
<protein>
    <submittedName>
        <fullName evidence="2">3295_t:CDS:1</fullName>
    </submittedName>
</protein>
<organism evidence="2 3">
    <name type="scientific">Gigaspora margarita</name>
    <dbReference type="NCBI Taxonomy" id="4874"/>
    <lineage>
        <taxon>Eukaryota</taxon>
        <taxon>Fungi</taxon>
        <taxon>Fungi incertae sedis</taxon>
        <taxon>Mucoromycota</taxon>
        <taxon>Glomeromycotina</taxon>
        <taxon>Glomeromycetes</taxon>
        <taxon>Diversisporales</taxon>
        <taxon>Gigasporaceae</taxon>
        <taxon>Gigaspora</taxon>
    </lineage>
</organism>
<name>A0ABN7X683_GIGMA</name>